<dbReference type="EMBL" id="FNDW01000020">
    <property type="protein sequence ID" value="SDI91619.1"/>
    <property type="molecule type" value="Genomic_DNA"/>
</dbReference>
<accession>A0A1G8PGK8</accession>
<dbReference type="GO" id="GO:0031177">
    <property type="term" value="F:phosphopantetheine binding"/>
    <property type="evidence" value="ECO:0007669"/>
    <property type="project" value="TreeGrafter"/>
</dbReference>
<dbReference type="Pfam" id="PF00668">
    <property type="entry name" value="Condensation"/>
    <property type="match status" value="1"/>
</dbReference>
<proteinExistence type="predicted"/>
<dbReference type="Gene3D" id="3.30.559.10">
    <property type="entry name" value="Chloramphenicol acetyltransferase-like domain"/>
    <property type="match status" value="1"/>
</dbReference>
<evidence type="ECO:0000259" key="1">
    <source>
        <dbReference type="Pfam" id="PF00668"/>
    </source>
</evidence>
<dbReference type="GO" id="GO:0009366">
    <property type="term" value="C:enterobactin synthetase complex"/>
    <property type="evidence" value="ECO:0007669"/>
    <property type="project" value="TreeGrafter"/>
</dbReference>
<dbReference type="AlphaFoldDB" id="A0A1G8PGK8"/>
<dbReference type="STRING" id="311334.SAMN05421846_1207"/>
<dbReference type="GO" id="GO:0005829">
    <property type="term" value="C:cytosol"/>
    <property type="evidence" value="ECO:0007669"/>
    <property type="project" value="TreeGrafter"/>
</dbReference>
<dbReference type="Gene3D" id="3.30.559.30">
    <property type="entry name" value="Nonribosomal peptide synthetase, condensation domain"/>
    <property type="match status" value="2"/>
</dbReference>
<protein>
    <submittedName>
        <fullName evidence="2">Condensation domain-containing protein</fullName>
    </submittedName>
</protein>
<dbReference type="GO" id="GO:0047527">
    <property type="term" value="F:2,3-dihydroxybenzoate-serine ligase activity"/>
    <property type="evidence" value="ECO:0007669"/>
    <property type="project" value="TreeGrafter"/>
</dbReference>
<dbReference type="InterPro" id="IPR001242">
    <property type="entry name" value="Condensation_dom"/>
</dbReference>
<dbReference type="PANTHER" id="PTHR45527">
    <property type="entry name" value="NONRIBOSOMAL PEPTIDE SYNTHETASE"/>
    <property type="match status" value="1"/>
</dbReference>
<reference evidence="3" key="1">
    <citation type="submission" date="2016-10" db="EMBL/GenBank/DDBJ databases">
        <authorList>
            <person name="Varghese N."/>
            <person name="Submissions S."/>
        </authorList>
    </citation>
    <scope>NUCLEOTIDE SEQUENCE [LARGE SCALE GENOMIC DNA]</scope>
    <source>
        <strain evidence="3">DSM 17071</strain>
    </source>
</reference>
<name>A0A1G8PGK8_9FLAO</name>
<dbReference type="GO" id="GO:0043041">
    <property type="term" value="P:amino acid activation for nonribosomal peptide biosynthetic process"/>
    <property type="evidence" value="ECO:0007669"/>
    <property type="project" value="TreeGrafter"/>
</dbReference>
<keyword evidence="3" id="KW-1185">Reference proteome</keyword>
<dbReference type="SUPFAM" id="SSF52777">
    <property type="entry name" value="CoA-dependent acyltransferases"/>
    <property type="match status" value="2"/>
</dbReference>
<sequence>MYGQPDNKLDLKINAMEELLLKLYEKNIKVSIDNNYKLNLKINGNDNDNINDIIEEVKINKQSLIDYISSLNTKKSDTSNSYDILEDTLLQVKLQETYEATPQQKSEFLRRFFTIKYAFNIVFTVELPGSDNEIIRKVIDKLIERHEILRTTFLIKDKEIRQKVHPKISDDFEIAYINLTQVDNKDEILSEEFQDLKANVFDFENGPIIAVKIIEYDADNKGIIFAMHHLISDLVSADIIKKEISLLYNYFIKKDQQELPELKFQSKEYASWVYNYIKSSSGKNKINRYREKILNSLKEDSIIGDNYQDSYITKLEKELNIALGKKDRKDLPDFFGDIYNIYPDPGAFYQNFIEEERIKKLNKLANTYQSSIFNMLIAIFAITFYRKNKNKSVRIATLHSGRLLQEFENIIGWFASEIILCLSVKEDFSIREFLENISDTFLETSQYSFYPYEKIMHDLDLNLDTLAPIFINYQVQNERYNMEIAPLHRSSGFGYFVFGCDFIQYDNCIKMMINYNIKHFSGIEVQQLVEDCNVLIDQLFAKPEILINELFVEQSKNLL</sequence>
<gene>
    <name evidence="2" type="ORF">SAMN05421846_1207</name>
</gene>
<feature type="domain" description="Condensation" evidence="1">
    <location>
        <begin position="95"/>
        <end position="550"/>
    </location>
</feature>
<evidence type="ECO:0000313" key="2">
    <source>
        <dbReference type="EMBL" id="SDI91619.1"/>
    </source>
</evidence>
<dbReference type="InterPro" id="IPR023213">
    <property type="entry name" value="CAT-like_dom_sf"/>
</dbReference>
<dbReference type="PANTHER" id="PTHR45527:SF1">
    <property type="entry name" value="FATTY ACID SYNTHASE"/>
    <property type="match status" value="1"/>
</dbReference>
<dbReference type="GO" id="GO:0009239">
    <property type="term" value="P:enterobactin biosynthetic process"/>
    <property type="evidence" value="ECO:0007669"/>
    <property type="project" value="TreeGrafter"/>
</dbReference>
<organism evidence="2 3">
    <name type="scientific">Chryseobacterium taeanense</name>
    <dbReference type="NCBI Taxonomy" id="311334"/>
    <lineage>
        <taxon>Bacteria</taxon>
        <taxon>Pseudomonadati</taxon>
        <taxon>Bacteroidota</taxon>
        <taxon>Flavobacteriia</taxon>
        <taxon>Flavobacteriales</taxon>
        <taxon>Weeksellaceae</taxon>
        <taxon>Chryseobacterium group</taxon>
        <taxon>Chryseobacterium</taxon>
    </lineage>
</organism>
<dbReference type="Proteomes" id="UP000198869">
    <property type="component" value="Unassembled WGS sequence"/>
</dbReference>
<evidence type="ECO:0000313" key="3">
    <source>
        <dbReference type="Proteomes" id="UP000198869"/>
    </source>
</evidence>